<dbReference type="EMBL" id="CYXV01000014">
    <property type="protein sequence ID" value="CUN13802.1"/>
    <property type="molecule type" value="Genomic_DNA"/>
</dbReference>
<name>A0A173UFL3_9FIRM</name>
<dbReference type="Pfam" id="PF20458">
    <property type="entry name" value="DUF6711"/>
    <property type="match status" value="1"/>
</dbReference>
<gene>
    <name evidence="1" type="ORF">ERS852420_02958</name>
</gene>
<dbReference type="InterPro" id="IPR046557">
    <property type="entry name" value="DUF6711"/>
</dbReference>
<organism evidence="1 2">
    <name type="scientific">Roseburia faecis</name>
    <dbReference type="NCBI Taxonomy" id="301302"/>
    <lineage>
        <taxon>Bacteria</taxon>
        <taxon>Bacillati</taxon>
        <taxon>Bacillota</taxon>
        <taxon>Clostridia</taxon>
        <taxon>Lachnospirales</taxon>
        <taxon>Lachnospiraceae</taxon>
        <taxon>Roseburia</taxon>
    </lineage>
</organism>
<evidence type="ECO:0000313" key="1">
    <source>
        <dbReference type="EMBL" id="CUN13802.1"/>
    </source>
</evidence>
<dbReference type="Proteomes" id="UP000095495">
    <property type="component" value="Unassembled WGS sequence"/>
</dbReference>
<reference evidence="1 2" key="1">
    <citation type="submission" date="2015-09" db="EMBL/GenBank/DDBJ databases">
        <authorList>
            <consortium name="Pathogen Informatics"/>
        </authorList>
    </citation>
    <scope>NUCLEOTIDE SEQUENCE [LARGE SCALE GENOMIC DNA]</scope>
    <source>
        <strain evidence="1 2">2789STDY5608863</strain>
    </source>
</reference>
<proteinExistence type="predicted"/>
<dbReference type="RefSeq" id="WP_055263821.1">
    <property type="nucleotide sequence ID" value="NZ_CYXV01000014.1"/>
</dbReference>
<accession>A0A173UFL3</accession>
<protein>
    <submittedName>
        <fullName evidence="1">Uncharacterized protein</fullName>
    </submittedName>
</protein>
<sequence>MGYGGYLVKFGNYTIPNSLIKQDTFSSYVNMQDKDPWTDENGYEHRDAVELKALKVEFETKAMLTEKQFDDFWKNIEKNYTKAKERGGYITAYVPEKRGYVTQYGYIADIQPTFYSVAHGKIKYDAIKFSFVGGVYDK</sequence>
<evidence type="ECO:0000313" key="2">
    <source>
        <dbReference type="Proteomes" id="UP000095495"/>
    </source>
</evidence>
<dbReference type="AlphaFoldDB" id="A0A173UFL3"/>